<keyword evidence="10" id="KW-1185">Reference proteome</keyword>
<dbReference type="Pfam" id="PF03591">
    <property type="entry name" value="AzlC"/>
    <property type="match status" value="1"/>
</dbReference>
<evidence type="ECO:0000313" key="9">
    <source>
        <dbReference type="EMBL" id="MDQ0315271.1"/>
    </source>
</evidence>
<organism evidence="9 10">
    <name type="scientific">Amorphus orientalis</name>
    <dbReference type="NCBI Taxonomy" id="649198"/>
    <lineage>
        <taxon>Bacteria</taxon>
        <taxon>Pseudomonadati</taxon>
        <taxon>Pseudomonadota</taxon>
        <taxon>Alphaproteobacteria</taxon>
        <taxon>Hyphomicrobiales</taxon>
        <taxon>Amorphaceae</taxon>
        <taxon>Amorphus</taxon>
    </lineage>
</organism>
<dbReference type="InterPro" id="IPR011606">
    <property type="entry name" value="Brnchd-chn_aa_trnsp_permease"/>
</dbReference>
<feature type="transmembrane region" description="Helical" evidence="8">
    <location>
        <begin position="172"/>
        <end position="201"/>
    </location>
</feature>
<keyword evidence="5 8" id="KW-0812">Transmembrane</keyword>
<feature type="transmembrane region" description="Helical" evidence="8">
    <location>
        <begin position="20"/>
        <end position="40"/>
    </location>
</feature>
<comment type="caution">
    <text evidence="9">The sequence shown here is derived from an EMBL/GenBank/DDBJ whole genome shotgun (WGS) entry which is preliminary data.</text>
</comment>
<dbReference type="AlphaFoldDB" id="A0AAE3VNG8"/>
<evidence type="ECO:0000256" key="7">
    <source>
        <dbReference type="ARBA" id="ARBA00023136"/>
    </source>
</evidence>
<evidence type="ECO:0000256" key="4">
    <source>
        <dbReference type="ARBA" id="ARBA00022475"/>
    </source>
</evidence>
<dbReference type="GO" id="GO:0005886">
    <property type="term" value="C:plasma membrane"/>
    <property type="evidence" value="ECO:0007669"/>
    <property type="project" value="UniProtKB-SubCell"/>
</dbReference>
<name>A0AAE3VNG8_9HYPH</name>
<dbReference type="EMBL" id="JAUSUL010000002">
    <property type="protein sequence ID" value="MDQ0315271.1"/>
    <property type="molecule type" value="Genomic_DNA"/>
</dbReference>
<keyword evidence="6 8" id="KW-1133">Transmembrane helix</keyword>
<dbReference type="Proteomes" id="UP001229244">
    <property type="component" value="Unassembled WGS sequence"/>
</dbReference>
<evidence type="ECO:0000313" key="10">
    <source>
        <dbReference type="Proteomes" id="UP001229244"/>
    </source>
</evidence>
<feature type="transmembrane region" description="Helical" evidence="8">
    <location>
        <begin position="47"/>
        <end position="63"/>
    </location>
</feature>
<keyword evidence="7 8" id="KW-0472">Membrane</keyword>
<keyword evidence="3" id="KW-0813">Transport</keyword>
<reference evidence="9" key="1">
    <citation type="submission" date="2023-07" db="EMBL/GenBank/DDBJ databases">
        <title>Genomic Encyclopedia of Type Strains, Phase IV (KMG-IV): sequencing the most valuable type-strain genomes for metagenomic binning, comparative biology and taxonomic classification.</title>
        <authorList>
            <person name="Goeker M."/>
        </authorList>
    </citation>
    <scope>NUCLEOTIDE SEQUENCE</scope>
    <source>
        <strain evidence="9">DSM 21202</strain>
    </source>
</reference>
<dbReference type="RefSeq" id="WP_306885107.1">
    <property type="nucleotide sequence ID" value="NZ_JAUSUL010000002.1"/>
</dbReference>
<gene>
    <name evidence="9" type="ORF">J2S73_001728</name>
</gene>
<accession>A0AAE3VNG8</accession>
<protein>
    <submittedName>
        <fullName evidence="9">4-azaleucine resistance transporter AzlC</fullName>
    </submittedName>
</protein>
<evidence type="ECO:0000256" key="1">
    <source>
        <dbReference type="ARBA" id="ARBA00004651"/>
    </source>
</evidence>
<evidence type="ECO:0000256" key="6">
    <source>
        <dbReference type="ARBA" id="ARBA00022989"/>
    </source>
</evidence>
<keyword evidence="4" id="KW-1003">Cell membrane</keyword>
<dbReference type="GO" id="GO:1903785">
    <property type="term" value="P:L-valine transmembrane transport"/>
    <property type="evidence" value="ECO:0007669"/>
    <property type="project" value="TreeGrafter"/>
</dbReference>
<evidence type="ECO:0000256" key="8">
    <source>
        <dbReference type="SAM" id="Phobius"/>
    </source>
</evidence>
<evidence type="ECO:0000256" key="2">
    <source>
        <dbReference type="ARBA" id="ARBA00010735"/>
    </source>
</evidence>
<feature type="transmembrane region" description="Helical" evidence="8">
    <location>
        <begin position="69"/>
        <end position="86"/>
    </location>
</feature>
<feature type="transmembrane region" description="Helical" evidence="8">
    <location>
        <begin position="135"/>
        <end position="160"/>
    </location>
</feature>
<evidence type="ECO:0000256" key="5">
    <source>
        <dbReference type="ARBA" id="ARBA00022692"/>
    </source>
</evidence>
<dbReference type="PANTHER" id="PTHR34979">
    <property type="entry name" value="INNER MEMBRANE PROTEIN YGAZ"/>
    <property type="match status" value="1"/>
</dbReference>
<comment type="subcellular location">
    <subcellularLocation>
        <location evidence="1">Cell membrane</location>
        <topology evidence="1">Multi-pass membrane protein</topology>
    </subcellularLocation>
</comment>
<feature type="transmembrane region" description="Helical" evidence="8">
    <location>
        <begin position="207"/>
        <end position="228"/>
    </location>
</feature>
<dbReference type="PANTHER" id="PTHR34979:SF1">
    <property type="entry name" value="INNER MEMBRANE PROTEIN YGAZ"/>
    <property type="match status" value="1"/>
</dbReference>
<evidence type="ECO:0000256" key="3">
    <source>
        <dbReference type="ARBA" id="ARBA00022448"/>
    </source>
</evidence>
<comment type="similarity">
    <text evidence="2">Belongs to the AzlC family.</text>
</comment>
<proteinExistence type="inferred from homology"/>
<sequence>MPSPSRPANRSSDLASGALAILPIAGAAIPFGVLWGALAAQKGLSPLEALMMSAVVLAGASQFVAIDLWAHPIPIATVVVATFLVNTRHILMGTSLLPKMDAFPKRWKPVALFFLVDEVWALAEKRAREGPLTPAYYAGMAAVISSAWLAWTTLGALLGAGVGDPTRYGFDFAFTALFIGLLMSFRATPGFVTVVVAAAAGSTLVHLVAPGPLAIAAGAVAGVAAATLRPMKREQQL</sequence>